<dbReference type="EMBL" id="QJKJ01005743">
    <property type="protein sequence ID" value="RDX89200.1"/>
    <property type="molecule type" value="Genomic_DNA"/>
</dbReference>
<name>A0A371GFB5_MUCPR</name>
<evidence type="ECO:0000313" key="1">
    <source>
        <dbReference type="EMBL" id="RDX89200.1"/>
    </source>
</evidence>
<dbReference type="Proteomes" id="UP000257109">
    <property type="component" value="Unassembled WGS sequence"/>
</dbReference>
<dbReference type="STRING" id="157652.A0A371GFB5"/>
<gene>
    <name evidence="1" type="primary">SDG41</name>
    <name evidence="1" type="ORF">CR513_29100</name>
</gene>
<dbReference type="InterPro" id="IPR011990">
    <property type="entry name" value="TPR-like_helical_dom_sf"/>
</dbReference>
<accession>A0A371GFB5</accession>
<dbReference type="InterPro" id="IPR046341">
    <property type="entry name" value="SET_dom_sf"/>
</dbReference>
<dbReference type="PANTHER" id="PTHR47780:SF1">
    <property type="entry name" value="PROTEIN SET DOMAIN GROUP 41"/>
    <property type="match status" value="1"/>
</dbReference>
<feature type="non-terminal residue" evidence="1">
    <location>
        <position position="1"/>
    </location>
</feature>
<keyword evidence="2" id="KW-1185">Reference proteome</keyword>
<sequence length="679" mass="75333">MEMQMRSKEDIEIGRDITPKLSPLSFSLYTCHLHTHCSACFSLLPIPNPNANSLSYCSPHCSAALSPLHHSSAERHLPLYPSAHSSSDLCAALRLLCFRRPSPSSRLAGLLSNRHTLTSQQNPLLSDHDDDVSERIKLGACAMAEAIAKQRGVPNDDAVLEEATIALCAVLTNAVEVQDNEGRTLGIAVFDSTFSWINHSCSPNACYRFVLSSFSSPHSEELPELRIAPQPQVKYTFFFFYFMDSSGVSFSSGEFAKGGVVIVVNSLFTMLRELGYGPRLVVRSIKKIKKGEEVTVAYTDLLQPKAMRQSELWSKYRFICCCKRCNALPFSYVDHVLQDTSAFSCDSSNSYSNYKFLKDMADRRLTECIDDVISEYLSVGDPQSCCEKLEKILTQGLNEQLEGTEEKSDSKLMLHPLHYLSLKAYTTLASAYKVCASDLLSIDSEIDINQIKAFDMSRISAAYSLLLAGATHHLFNSESSLIASVANFWTGAGESLLSLTRISGVNLGLVIPKLASAMKFKWSKCSLMNRFRAFISIGQIKNADFENVSNEFLHCVSDITPKVWGFLISDCHFLISCKDPINFSWLMSTKSSSAMDVEACVNATDTCCTQESENSIRICDEQTCTDHAIPYIFQLGVHCLAYGGLLASICYGPHSHLVCHVQNVLDREKNFVLYSNEES</sequence>
<evidence type="ECO:0000313" key="2">
    <source>
        <dbReference type="Proteomes" id="UP000257109"/>
    </source>
</evidence>
<reference evidence="1" key="1">
    <citation type="submission" date="2018-05" db="EMBL/GenBank/DDBJ databases">
        <title>Draft genome of Mucuna pruriens seed.</title>
        <authorList>
            <person name="Nnadi N.E."/>
            <person name="Vos R."/>
            <person name="Hasami M.H."/>
            <person name="Devisetty U.K."/>
            <person name="Aguiy J.C."/>
        </authorList>
    </citation>
    <scope>NUCLEOTIDE SEQUENCE [LARGE SCALE GENOMIC DNA]</scope>
    <source>
        <strain evidence="1">JCA_2017</strain>
    </source>
</reference>
<proteinExistence type="predicted"/>
<protein>
    <submittedName>
        <fullName evidence="1">Protein SET DOMAIN GROUP 41</fullName>
    </submittedName>
</protein>
<dbReference type="PANTHER" id="PTHR47780">
    <property type="entry name" value="PROTEIN SET DOMAIN GROUP 41"/>
    <property type="match status" value="1"/>
</dbReference>
<dbReference type="OrthoDB" id="5945798at2759"/>
<comment type="caution">
    <text evidence="1">The sequence shown here is derived from an EMBL/GenBank/DDBJ whole genome shotgun (WGS) entry which is preliminary data.</text>
</comment>
<organism evidence="1 2">
    <name type="scientific">Mucuna pruriens</name>
    <name type="common">Velvet bean</name>
    <name type="synonym">Dolichos pruriens</name>
    <dbReference type="NCBI Taxonomy" id="157652"/>
    <lineage>
        <taxon>Eukaryota</taxon>
        <taxon>Viridiplantae</taxon>
        <taxon>Streptophyta</taxon>
        <taxon>Embryophyta</taxon>
        <taxon>Tracheophyta</taxon>
        <taxon>Spermatophyta</taxon>
        <taxon>Magnoliopsida</taxon>
        <taxon>eudicotyledons</taxon>
        <taxon>Gunneridae</taxon>
        <taxon>Pentapetalae</taxon>
        <taxon>rosids</taxon>
        <taxon>fabids</taxon>
        <taxon>Fabales</taxon>
        <taxon>Fabaceae</taxon>
        <taxon>Papilionoideae</taxon>
        <taxon>50 kb inversion clade</taxon>
        <taxon>NPAAA clade</taxon>
        <taxon>indigoferoid/millettioid clade</taxon>
        <taxon>Phaseoleae</taxon>
        <taxon>Mucuna</taxon>
    </lineage>
</organism>
<dbReference type="CDD" id="cd20071">
    <property type="entry name" value="SET_SMYD"/>
    <property type="match status" value="1"/>
</dbReference>
<dbReference type="Gene3D" id="2.170.270.10">
    <property type="entry name" value="SET domain"/>
    <property type="match status" value="1"/>
</dbReference>
<dbReference type="SUPFAM" id="SSF82199">
    <property type="entry name" value="SET domain"/>
    <property type="match status" value="1"/>
</dbReference>
<dbReference type="AlphaFoldDB" id="A0A371GFB5"/>
<dbReference type="Gene3D" id="1.25.40.10">
    <property type="entry name" value="Tetratricopeptide repeat domain"/>
    <property type="match status" value="1"/>
</dbReference>